<protein>
    <recommendedName>
        <fullName evidence="2">Peptidase C1A papain C-terminal domain-containing protein</fullName>
    </recommendedName>
</protein>
<dbReference type="AlphaFoldDB" id="A0AA38CU09"/>
<evidence type="ECO:0000259" key="2">
    <source>
        <dbReference type="SMART" id="SM00645"/>
    </source>
</evidence>
<dbReference type="InterPro" id="IPR038765">
    <property type="entry name" value="Papain-like_cys_pep_sf"/>
</dbReference>
<dbReference type="CDD" id="cd02248">
    <property type="entry name" value="Peptidase_C1A"/>
    <property type="match status" value="1"/>
</dbReference>
<evidence type="ECO:0000256" key="1">
    <source>
        <dbReference type="ARBA" id="ARBA00008455"/>
    </source>
</evidence>
<evidence type="ECO:0000313" key="3">
    <source>
        <dbReference type="EMBL" id="KAH9304693.1"/>
    </source>
</evidence>
<feature type="non-terminal residue" evidence="3">
    <location>
        <position position="1"/>
    </location>
</feature>
<dbReference type="SMART" id="SM00645">
    <property type="entry name" value="Pept_C1"/>
    <property type="match status" value="1"/>
</dbReference>
<gene>
    <name evidence="3" type="ORF">KI387_009097</name>
</gene>
<proteinExistence type="inferred from homology"/>
<dbReference type="InterPro" id="IPR013128">
    <property type="entry name" value="Peptidase_C1A"/>
</dbReference>
<name>A0AA38CU09_TAXCH</name>
<dbReference type="PANTHER" id="PTHR12411">
    <property type="entry name" value="CYSTEINE PROTEASE FAMILY C1-RELATED"/>
    <property type="match status" value="1"/>
</dbReference>
<feature type="domain" description="Peptidase C1A papain C-terminal" evidence="2">
    <location>
        <begin position="12"/>
        <end position="172"/>
    </location>
</feature>
<accession>A0AA38CU09</accession>
<reference evidence="3 4" key="1">
    <citation type="journal article" date="2021" name="Nat. Plants">
        <title>The Taxus genome provides insights into paclitaxel biosynthesis.</title>
        <authorList>
            <person name="Xiong X."/>
            <person name="Gou J."/>
            <person name="Liao Q."/>
            <person name="Li Y."/>
            <person name="Zhou Q."/>
            <person name="Bi G."/>
            <person name="Li C."/>
            <person name="Du R."/>
            <person name="Wang X."/>
            <person name="Sun T."/>
            <person name="Guo L."/>
            <person name="Liang H."/>
            <person name="Lu P."/>
            <person name="Wu Y."/>
            <person name="Zhang Z."/>
            <person name="Ro D.K."/>
            <person name="Shang Y."/>
            <person name="Huang S."/>
            <person name="Yan J."/>
        </authorList>
    </citation>
    <scope>NUCLEOTIDE SEQUENCE [LARGE SCALE GENOMIC DNA]</scope>
    <source>
        <strain evidence="3">Ta-2019</strain>
    </source>
</reference>
<dbReference type="InterPro" id="IPR000668">
    <property type="entry name" value="Peptidase_C1A_C"/>
</dbReference>
<dbReference type="GO" id="GO:0008234">
    <property type="term" value="F:cysteine-type peptidase activity"/>
    <property type="evidence" value="ECO:0007669"/>
    <property type="project" value="InterPro"/>
</dbReference>
<evidence type="ECO:0000313" key="4">
    <source>
        <dbReference type="Proteomes" id="UP000824469"/>
    </source>
</evidence>
<dbReference type="Pfam" id="PF00112">
    <property type="entry name" value="Peptidase_C1"/>
    <property type="match status" value="1"/>
</dbReference>
<organism evidence="3 4">
    <name type="scientific">Taxus chinensis</name>
    <name type="common">Chinese yew</name>
    <name type="synonym">Taxus wallichiana var. chinensis</name>
    <dbReference type="NCBI Taxonomy" id="29808"/>
    <lineage>
        <taxon>Eukaryota</taxon>
        <taxon>Viridiplantae</taxon>
        <taxon>Streptophyta</taxon>
        <taxon>Embryophyta</taxon>
        <taxon>Tracheophyta</taxon>
        <taxon>Spermatophyta</taxon>
        <taxon>Pinopsida</taxon>
        <taxon>Pinidae</taxon>
        <taxon>Conifers II</taxon>
        <taxon>Cupressales</taxon>
        <taxon>Taxaceae</taxon>
        <taxon>Taxus</taxon>
    </lineage>
</organism>
<sequence>GICIKVKLMIERRNDVDWRRTGALTPICNQGSECGCCWAFASVATAEAIYFIRRGVLISLFAQELIDCCGKEGCRGGSTYKVFSHMMKHNIASAVDYPYKGVESPCQEMTRKAISIDSFGYVPKNNELALEKAVRRQPVYVGIAMGKAFMDYKGGIFEEDCMGKQTWWNWIR</sequence>
<comment type="similarity">
    <text evidence="1">Belongs to the peptidase C1 family.</text>
</comment>
<keyword evidence="4" id="KW-1185">Reference proteome</keyword>
<feature type="non-terminal residue" evidence="3">
    <location>
        <position position="172"/>
    </location>
</feature>
<dbReference type="Gene3D" id="3.90.70.10">
    <property type="entry name" value="Cysteine proteinases"/>
    <property type="match status" value="1"/>
</dbReference>
<dbReference type="SUPFAM" id="SSF54001">
    <property type="entry name" value="Cysteine proteinases"/>
    <property type="match status" value="1"/>
</dbReference>
<dbReference type="Proteomes" id="UP000824469">
    <property type="component" value="Unassembled WGS sequence"/>
</dbReference>
<dbReference type="GO" id="GO:0006508">
    <property type="term" value="P:proteolysis"/>
    <property type="evidence" value="ECO:0007669"/>
    <property type="project" value="InterPro"/>
</dbReference>
<dbReference type="InterPro" id="IPR039417">
    <property type="entry name" value="Peptidase_C1A_papain-like"/>
</dbReference>
<dbReference type="EMBL" id="JAHRHJ020000008">
    <property type="protein sequence ID" value="KAH9304693.1"/>
    <property type="molecule type" value="Genomic_DNA"/>
</dbReference>
<comment type="caution">
    <text evidence="3">The sequence shown here is derived from an EMBL/GenBank/DDBJ whole genome shotgun (WGS) entry which is preliminary data.</text>
</comment>